<accession>A0A151GRF5</accession>
<evidence type="ECO:0000259" key="2">
    <source>
        <dbReference type="Pfam" id="PF16201"/>
    </source>
</evidence>
<feature type="domain" description="URB1 C-terminal" evidence="2">
    <location>
        <begin position="880"/>
        <end position="1072"/>
    </location>
</feature>
<dbReference type="InterPro" id="IPR059018">
    <property type="entry name" value="HEAT_URB1"/>
</dbReference>
<dbReference type="InterPro" id="IPR032436">
    <property type="entry name" value="URB1_C"/>
</dbReference>
<organism evidence="4 5">
    <name type="scientific">Drechmeria coniospora</name>
    <name type="common">Nematophagous fungus</name>
    <name type="synonym">Meria coniospora</name>
    <dbReference type="NCBI Taxonomy" id="98403"/>
    <lineage>
        <taxon>Eukaryota</taxon>
        <taxon>Fungi</taxon>
        <taxon>Dikarya</taxon>
        <taxon>Ascomycota</taxon>
        <taxon>Pezizomycotina</taxon>
        <taxon>Sordariomycetes</taxon>
        <taxon>Hypocreomycetidae</taxon>
        <taxon>Hypocreales</taxon>
        <taxon>Ophiocordycipitaceae</taxon>
        <taxon>Drechmeria</taxon>
    </lineage>
</organism>
<dbReference type="FunCoup" id="A0A151GRF5">
    <property type="interactions" value="271"/>
</dbReference>
<dbReference type="PANTHER" id="PTHR13500:SF0">
    <property type="entry name" value="NUCLEOLAR PRE-RIBOSOMAL-ASSOCIATED PROTEIN 1"/>
    <property type="match status" value="1"/>
</dbReference>
<dbReference type="Pfam" id="PF26140">
    <property type="entry name" value="HEAT_URB1"/>
    <property type="match status" value="1"/>
</dbReference>
<evidence type="ECO:0000259" key="3">
    <source>
        <dbReference type="Pfam" id="PF26140"/>
    </source>
</evidence>
<keyword evidence="5" id="KW-1185">Reference proteome</keyword>
<dbReference type="Pfam" id="PF16201">
    <property type="entry name" value="NopRA1"/>
    <property type="match status" value="1"/>
</dbReference>
<dbReference type="GO" id="GO:0000463">
    <property type="term" value="P:maturation of LSU-rRNA from tricistronic rRNA transcript (SSU-rRNA, 5.8S rRNA, LSU-rRNA)"/>
    <property type="evidence" value="ECO:0007669"/>
    <property type="project" value="TreeGrafter"/>
</dbReference>
<dbReference type="PANTHER" id="PTHR13500">
    <property type="entry name" value="NUCLEOLAR PRERIBOSOMAL-ASSOCIATED PROTEIN 1"/>
    <property type="match status" value="1"/>
</dbReference>
<dbReference type="InterPro" id="IPR016024">
    <property type="entry name" value="ARM-type_fold"/>
</dbReference>
<dbReference type="Pfam" id="PF11707">
    <property type="entry name" value="Npa1"/>
    <property type="match status" value="1"/>
</dbReference>
<dbReference type="InParanoid" id="A0A151GRF5"/>
<dbReference type="RefSeq" id="XP_040659047.1">
    <property type="nucleotide sequence ID" value="XM_040798164.1"/>
</dbReference>
<dbReference type="InterPro" id="IPR021714">
    <property type="entry name" value="URB1_N"/>
</dbReference>
<gene>
    <name evidence="4" type="ORF">DCS_00829</name>
</gene>
<feature type="domain" description="URB1 N-terminal" evidence="1">
    <location>
        <begin position="84"/>
        <end position="424"/>
    </location>
</feature>
<sequence>MIADLPPSRPSIARSTTTLYDGMLTSRDLAGLQSFKKLLDDIIAEADADADASRDVRKANLVILQQYLDAVKPRDAGDDAVFLGDIMDMWSFAAQVGDHGVMSSVAVVLALLLRVVSESLHLVSHGLGLCHTLLQERQLKSLVKNLTSEKSKAFVISPTLRLLREAVSLDGGVCARKFFRERAHTFASLGRNLELGHAPDASPDDGRKASVRTNAVRFFLTCLKYLHSQGRKELLAQREHLSHLTYMIKSDPPSLVLEIIDGLKSHLLMDMKIPRELKFRNFNTKTLLRFLALYGYTCPAHGADQRETVVDKVHQFLLFLCTTPAAGVLYPYKGLYPKDDGDDGHLNGSKAQGDHDADASQRRTRVFNFVLSEFAAKLRPWSSLKHSELLVAIFTAAPELIADYFYNNRSFTFEPRLSMTWIGYASFLFSTMTIPLPPSFGDATRCAAGPPPTSIVLDTILPPAINEKVLVRCLSPKSNLTSFFATRILVAALEKLDVAVKMLHSSSSRHRNSPWSEAARKLLDSFCQRAPDMKEIVRCYRSIPPENALHKALASRLLRLYYEVIPRVALAANFDVSALLVDTLKGLYRDSHEPGIKSLAAMELESLVHIASYSPGMRWFVKMDGLGEYTSLSAFTALLRLLSGDGRDAPHRQLRSILSDVAVENQLVCPSVALRPLLRALRCAVNDADAKEADTIWNFVDNCISRCANSPIKYLDQLISHSHAGQVDMPPEACPPSLLSFAFAEQIGYATGTTETVAVRPLARFISLYFNACHIWEGESPLLQHLHQTLRTQLSSKSAKMARLGDARDLDALRADDDPSLDVDGGAVANAAAGSTPALSESDLHGMLHTPFPESADASALTKWASISVDDLVEDGWATSLIRLLSSPHTSIRKESLTNILKLAAQIKESSQEGHAQIWLLLSELTESCKVPVEHGPVPSAFTAFAIHAIQVLREPLHPLYPKINSFLTRSPVWSLEKLPLAHDILHGEPSEDDKYYAELTWLLAYLLDSLQTAFDLGVFHKKKWFEKILGLASNPFLRVNLRTRIQKIIYRTSCLDEGSTTLATRFGMFSWLDAQQAAFGRMEEAAVYQGLTMRLWETCDQETVIKWSNGGIKTLIQGGQVSEVKQLE</sequence>
<dbReference type="InterPro" id="IPR039844">
    <property type="entry name" value="URB1"/>
</dbReference>
<reference evidence="4 5" key="1">
    <citation type="journal article" date="2016" name="Sci. Rep.">
        <title>Insights into Adaptations to a Near-Obligate Nematode Endoparasitic Lifestyle from the Finished Genome of Drechmeria coniospora.</title>
        <authorList>
            <person name="Zhang L."/>
            <person name="Zhou Z."/>
            <person name="Guo Q."/>
            <person name="Fokkens L."/>
            <person name="Miskei M."/>
            <person name="Pocsi I."/>
            <person name="Zhang W."/>
            <person name="Chen M."/>
            <person name="Wang L."/>
            <person name="Sun Y."/>
            <person name="Donzelli B.G."/>
            <person name="Gibson D.M."/>
            <person name="Nelson D.R."/>
            <person name="Luo J.G."/>
            <person name="Rep M."/>
            <person name="Liu H."/>
            <person name="Yang S."/>
            <person name="Wang J."/>
            <person name="Krasnoff S.B."/>
            <person name="Xu Y."/>
            <person name="Molnar I."/>
            <person name="Lin M."/>
        </authorList>
    </citation>
    <scope>NUCLEOTIDE SEQUENCE [LARGE SCALE GENOMIC DNA]</scope>
    <source>
        <strain evidence="4 5">ARSEF 6962</strain>
    </source>
</reference>
<evidence type="ECO:0008006" key="6">
    <source>
        <dbReference type="Google" id="ProtNLM"/>
    </source>
</evidence>
<evidence type="ECO:0000313" key="5">
    <source>
        <dbReference type="Proteomes" id="UP000076580"/>
    </source>
</evidence>
<dbReference type="GeneID" id="63713472"/>
<dbReference type="AlphaFoldDB" id="A0A151GRF5"/>
<dbReference type="GO" id="GO:0005730">
    <property type="term" value="C:nucleolus"/>
    <property type="evidence" value="ECO:0007669"/>
    <property type="project" value="TreeGrafter"/>
</dbReference>
<dbReference type="STRING" id="98403.A0A151GRF5"/>
<name>A0A151GRF5_DRECN</name>
<evidence type="ECO:0000259" key="1">
    <source>
        <dbReference type="Pfam" id="PF11707"/>
    </source>
</evidence>
<comment type="caution">
    <text evidence="4">The sequence shown here is derived from an EMBL/GenBank/DDBJ whole genome shotgun (WGS) entry which is preliminary data.</text>
</comment>
<evidence type="ECO:0000313" key="4">
    <source>
        <dbReference type="EMBL" id="KYK59695.1"/>
    </source>
</evidence>
<dbReference type="Proteomes" id="UP000076580">
    <property type="component" value="Chromosome 01"/>
</dbReference>
<proteinExistence type="predicted"/>
<dbReference type="SUPFAM" id="SSF48371">
    <property type="entry name" value="ARM repeat"/>
    <property type="match status" value="1"/>
</dbReference>
<protein>
    <recommendedName>
        <fullName evidence="6">Ribosome biogenesis protein Urb1</fullName>
    </recommendedName>
</protein>
<feature type="domain" description="URB1 central HEAT repeat" evidence="3">
    <location>
        <begin position="614"/>
        <end position="804"/>
    </location>
</feature>
<dbReference type="GO" id="GO:0000466">
    <property type="term" value="P:maturation of 5.8S rRNA from tricistronic rRNA transcript (SSU-rRNA, 5.8S rRNA, LSU-rRNA)"/>
    <property type="evidence" value="ECO:0007669"/>
    <property type="project" value="TreeGrafter"/>
</dbReference>
<dbReference type="EMBL" id="LAYC01000001">
    <property type="protein sequence ID" value="KYK59695.1"/>
    <property type="molecule type" value="Genomic_DNA"/>
</dbReference>